<dbReference type="Gene3D" id="3.10.450.50">
    <property type="match status" value="1"/>
</dbReference>
<dbReference type="GO" id="GO:0003677">
    <property type="term" value="F:DNA binding"/>
    <property type="evidence" value="ECO:0007669"/>
    <property type="project" value="InterPro"/>
</dbReference>
<reference evidence="5 6" key="1">
    <citation type="submission" date="2018-10" db="EMBL/GenBank/DDBJ databases">
        <title>Phylogenomics of Brevibacillus.</title>
        <authorList>
            <person name="Dunlap C."/>
        </authorList>
    </citation>
    <scope>NUCLEOTIDE SEQUENCE [LARGE SCALE GENOMIC DNA]</scope>
    <source>
        <strain evidence="5 6">JCM 15716</strain>
    </source>
</reference>
<feature type="domain" description="RNA polymerase sigma factor 70 region 4 type 2" evidence="4">
    <location>
        <begin position="113"/>
        <end position="161"/>
    </location>
</feature>
<evidence type="ECO:0000313" key="5">
    <source>
        <dbReference type="EMBL" id="RNB78544.1"/>
    </source>
</evidence>
<dbReference type="SUPFAM" id="SSF88946">
    <property type="entry name" value="Sigma2 domain of RNA polymerase sigma factors"/>
    <property type="match status" value="1"/>
</dbReference>
<dbReference type="PANTHER" id="PTHR30173">
    <property type="entry name" value="SIGMA 19 FACTOR"/>
    <property type="match status" value="1"/>
</dbReference>
<evidence type="ECO:0000256" key="2">
    <source>
        <dbReference type="SAM" id="MobiDB-lite"/>
    </source>
</evidence>
<dbReference type="RefSeq" id="WP_122921713.1">
    <property type="nucleotide sequence ID" value="NZ_RHHQ01000033.1"/>
</dbReference>
<dbReference type="InterPro" id="IPR013324">
    <property type="entry name" value="RNA_pol_sigma_r3/r4-like"/>
</dbReference>
<dbReference type="InterPro" id="IPR013249">
    <property type="entry name" value="RNA_pol_sigma70_r4_t2"/>
</dbReference>
<dbReference type="InterPro" id="IPR014284">
    <property type="entry name" value="RNA_pol_sigma-70_dom"/>
</dbReference>
<proteinExistence type="predicted"/>
<accession>A0A3M8CS71</accession>
<dbReference type="AlphaFoldDB" id="A0A3M8CS71"/>
<dbReference type="GO" id="GO:0016987">
    <property type="term" value="F:sigma factor activity"/>
    <property type="evidence" value="ECO:0007669"/>
    <property type="project" value="InterPro"/>
</dbReference>
<protein>
    <submittedName>
        <fullName evidence="5">Sigma-70 family RNA polymerase sigma factor</fullName>
    </submittedName>
</protein>
<feature type="region of interest" description="Disordered" evidence="2">
    <location>
        <begin position="75"/>
        <end position="99"/>
    </location>
</feature>
<comment type="subunit">
    <text evidence="1">Interacts transiently with the RNA polymerase catalytic core formed by RpoA, RpoB, RpoC and RpoZ (2 alpha, 1 beta, 1 beta' and 1 omega subunit) to form the RNA polymerase holoenzyme that can initiate transcription.</text>
</comment>
<dbReference type="Proteomes" id="UP000271031">
    <property type="component" value="Unassembled WGS sequence"/>
</dbReference>
<feature type="domain" description="RNA polymerase sigma-70 region 2" evidence="3">
    <location>
        <begin position="11"/>
        <end position="75"/>
    </location>
</feature>
<name>A0A3M8CS71_9BACL</name>
<comment type="caution">
    <text evidence="5">The sequence shown here is derived from an EMBL/GenBank/DDBJ whole genome shotgun (WGS) entry which is preliminary data.</text>
</comment>
<dbReference type="NCBIfam" id="TIGR02937">
    <property type="entry name" value="sigma70-ECF"/>
    <property type="match status" value="1"/>
</dbReference>
<dbReference type="InterPro" id="IPR052704">
    <property type="entry name" value="ECF_Sigma-70_Domain"/>
</dbReference>
<evidence type="ECO:0000256" key="1">
    <source>
        <dbReference type="ARBA" id="ARBA00011344"/>
    </source>
</evidence>
<dbReference type="SUPFAM" id="SSF88659">
    <property type="entry name" value="Sigma3 and sigma4 domains of RNA polymerase sigma factors"/>
    <property type="match status" value="1"/>
</dbReference>
<dbReference type="EMBL" id="RHHQ01000033">
    <property type="protein sequence ID" value="RNB78544.1"/>
    <property type="molecule type" value="Genomic_DNA"/>
</dbReference>
<dbReference type="Gene3D" id="1.10.1740.10">
    <property type="match status" value="1"/>
</dbReference>
<keyword evidence="6" id="KW-1185">Reference proteome</keyword>
<dbReference type="InterPro" id="IPR036388">
    <property type="entry name" value="WH-like_DNA-bd_sf"/>
</dbReference>
<dbReference type="InterPro" id="IPR013325">
    <property type="entry name" value="RNA_pol_sigma_r2"/>
</dbReference>
<dbReference type="SUPFAM" id="SSF54427">
    <property type="entry name" value="NTF2-like"/>
    <property type="match status" value="1"/>
</dbReference>
<gene>
    <name evidence="5" type="ORF">EDM56_30580</name>
</gene>
<dbReference type="InterPro" id="IPR032710">
    <property type="entry name" value="NTF2-like_dom_sf"/>
</dbReference>
<dbReference type="Pfam" id="PF08281">
    <property type="entry name" value="Sigma70_r4_2"/>
    <property type="match status" value="1"/>
</dbReference>
<evidence type="ECO:0000259" key="4">
    <source>
        <dbReference type="Pfam" id="PF08281"/>
    </source>
</evidence>
<organism evidence="5 6">
    <name type="scientific">Brevibacillus fluminis</name>
    <dbReference type="NCBI Taxonomy" id="511487"/>
    <lineage>
        <taxon>Bacteria</taxon>
        <taxon>Bacillati</taxon>
        <taxon>Bacillota</taxon>
        <taxon>Bacilli</taxon>
        <taxon>Bacillales</taxon>
        <taxon>Paenibacillaceae</taxon>
        <taxon>Brevibacillus</taxon>
    </lineage>
</organism>
<dbReference type="Pfam" id="PF04542">
    <property type="entry name" value="Sigma70_r2"/>
    <property type="match status" value="1"/>
</dbReference>
<sequence>MSDHKWLVEQFESYRNHLQAVAYRMLGSLSEADDAVQEAWIRLSRSDTSGVENMGGWLTTIVSRVCLDMLRSRKSRHEEPMMESVPEPATSRHDGSDPEQEALLADSVGLAMLVVLGKLNPAERIAFVLHDIFALSFSEIAPIVGRNEAAARQLASRARRRVQGTDLAVDAAEVMQKRELIDAFLAASRTGDFDKLLSVLDPNVVLRNDISFAPVSAVPEVYGSQSVAKQFAGRAQGARPVLVNGSVGVLVAPRGKMLLVLEFTIADGKITEIGMIADQTRLNELDLAILE</sequence>
<evidence type="ECO:0000259" key="3">
    <source>
        <dbReference type="Pfam" id="PF04542"/>
    </source>
</evidence>
<dbReference type="InterPro" id="IPR007627">
    <property type="entry name" value="RNA_pol_sigma70_r2"/>
</dbReference>
<dbReference type="Gene3D" id="1.10.10.10">
    <property type="entry name" value="Winged helix-like DNA-binding domain superfamily/Winged helix DNA-binding domain"/>
    <property type="match status" value="1"/>
</dbReference>
<dbReference type="OrthoDB" id="3211555at2"/>
<dbReference type="GO" id="GO:0006352">
    <property type="term" value="P:DNA-templated transcription initiation"/>
    <property type="evidence" value="ECO:0007669"/>
    <property type="project" value="InterPro"/>
</dbReference>
<dbReference type="PANTHER" id="PTHR30173:SF43">
    <property type="entry name" value="ECF RNA POLYMERASE SIGMA FACTOR SIGI-RELATED"/>
    <property type="match status" value="1"/>
</dbReference>
<evidence type="ECO:0000313" key="6">
    <source>
        <dbReference type="Proteomes" id="UP000271031"/>
    </source>
</evidence>